<sequence>MNHYNINLVHYIIIWLSYMLNLKSHDNISNLKEFYDQYINNGKEYIKAINGVSDYNSYKDLIDQKKYLMNFGTKDMSKFYDAFKLLCEMYTEFDATTPTNKNYLDCAKKIVTKYKELNEDSSITENNSCSQIFYTLLNDYYDLKINLHSSSSSIVCKLIPVLSIFSAISIFWGISYKYSLFEFRKRVQKQYLREKLKK</sequence>
<dbReference type="EMBL" id="FMIH01000099">
    <property type="protein sequence ID" value="SCL82426.1"/>
    <property type="molecule type" value="Genomic_DNA"/>
</dbReference>
<dbReference type="EMBL" id="FMII01000246">
    <property type="protein sequence ID" value="SCL85796.1"/>
    <property type="molecule type" value="Genomic_DNA"/>
</dbReference>
<accession>A0A113QKS7</accession>
<dbReference type="InterPro" id="IPR006477">
    <property type="entry name" value="Yir_bir_cir"/>
</dbReference>
<dbReference type="Proteomes" id="UP000220214">
    <property type="component" value="Unassembled WGS sequence"/>
</dbReference>
<evidence type="ECO:0000313" key="8">
    <source>
        <dbReference type="Proteomes" id="UP000219860"/>
    </source>
</evidence>
<dbReference type="Proteomes" id="UP000219860">
    <property type="component" value="Unassembled WGS sequence"/>
</dbReference>
<evidence type="ECO:0000313" key="9">
    <source>
        <dbReference type="Proteomes" id="UP000219974"/>
    </source>
</evidence>
<dbReference type="EMBL" id="FMIE01000208">
    <property type="protein sequence ID" value="SCL86196.1"/>
    <property type="molecule type" value="Genomic_DNA"/>
</dbReference>
<dbReference type="Proteomes" id="UP000219974">
    <property type="component" value="Unassembled WGS sequence"/>
</dbReference>
<name>A0A113QKS7_PLABE</name>
<dbReference type="Pfam" id="PF06022">
    <property type="entry name" value="Cir_Bir_Yir"/>
    <property type="match status" value="1"/>
</dbReference>
<evidence type="ECO:0000313" key="4">
    <source>
        <dbReference type="EMBL" id="SCL82426.1"/>
    </source>
</evidence>
<keyword evidence="1" id="KW-0472">Membrane</keyword>
<keyword evidence="1" id="KW-1133">Transmembrane helix</keyword>
<protein>
    <submittedName>
        <fullName evidence="2">Plasmodium variant antigen protein Cir/Yir/Bir, putative</fullName>
    </submittedName>
</protein>
<evidence type="ECO:0000313" key="3">
    <source>
        <dbReference type="EMBL" id="SBW38298.1"/>
    </source>
</evidence>
<dbReference type="OrthoDB" id="373137at2759"/>
<feature type="transmembrane region" description="Helical" evidence="1">
    <location>
        <begin position="154"/>
        <end position="174"/>
    </location>
</feature>
<dbReference type="Proteomes" id="UP000516480">
    <property type="component" value="Unassembled WGS sequence"/>
</dbReference>
<dbReference type="AlphaFoldDB" id="A0A113QKS7"/>
<evidence type="ECO:0000313" key="5">
    <source>
        <dbReference type="EMBL" id="SCL85796.1"/>
    </source>
</evidence>
<organism evidence="2 7">
    <name type="scientific">Plasmodium berghei</name>
    <dbReference type="NCBI Taxonomy" id="5821"/>
    <lineage>
        <taxon>Eukaryota</taxon>
        <taxon>Sar</taxon>
        <taxon>Alveolata</taxon>
        <taxon>Apicomplexa</taxon>
        <taxon>Aconoidasida</taxon>
        <taxon>Haemosporida</taxon>
        <taxon>Plasmodiidae</taxon>
        <taxon>Plasmodium</taxon>
        <taxon>Plasmodium (Vinckeia)</taxon>
    </lineage>
</organism>
<evidence type="ECO:0000313" key="2">
    <source>
        <dbReference type="EMBL" id="CXH84734.1"/>
    </source>
</evidence>
<dbReference type="EMBL" id="FLVA01000209">
    <property type="protein sequence ID" value="SBW38298.1"/>
    <property type="molecule type" value="Genomic_DNA"/>
</dbReference>
<reference evidence="2 7" key="1">
    <citation type="submission" date="2016-02" db="EMBL/GenBank/DDBJ databases">
        <authorList>
            <consortium name="Pathogen Informatics"/>
        </authorList>
    </citation>
    <scope>NUCLEOTIDE SEQUENCE [LARGE SCALE GENOMIC DNA]</scope>
    <source>
        <strain evidence="2 7">K173</strain>
        <strain evidence="6">NK65 ny</strain>
        <strain evidence="3 10">NK65e</strain>
        <strain evidence="5 8">SP11 Antwerpcl1</strain>
        <strain evidence="4 9">SP11 RLL</strain>
    </source>
</reference>
<dbReference type="EMBL" id="LT160022">
    <property type="protein sequence ID" value="CXH84734.1"/>
    <property type="molecule type" value="Genomic_DNA"/>
</dbReference>
<dbReference type="NCBIfam" id="TIGR01590">
    <property type="entry name" value="yir-bir-cir_Pla"/>
    <property type="match status" value="1"/>
</dbReference>
<evidence type="ECO:0000313" key="6">
    <source>
        <dbReference type="EMBL" id="SCL86196.1"/>
    </source>
</evidence>
<evidence type="ECO:0000256" key="1">
    <source>
        <dbReference type="SAM" id="Phobius"/>
    </source>
</evidence>
<gene>
    <name evidence="2" type="ORF">PBK173_000018100</name>
    <name evidence="3" type="ORF">PBNK65E_000513400</name>
    <name evidence="6" type="ORF">PBNK65NY_000510000</name>
    <name evidence="5" type="ORF">PBSP11A_000512700</name>
    <name evidence="4" type="ORF">PBSP11RLL_000500400</name>
</gene>
<evidence type="ECO:0000313" key="10">
    <source>
        <dbReference type="Proteomes" id="UP000220214"/>
    </source>
</evidence>
<proteinExistence type="predicted"/>
<evidence type="ECO:0000313" key="7">
    <source>
        <dbReference type="Proteomes" id="UP000069549"/>
    </source>
</evidence>
<keyword evidence="1" id="KW-0812">Transmembrane</keyword>
<dbReference type="Proteomes" id="UP000069549">
    <property type="component" value="Chromosome 2"/>
</dbReference>